<keyword evidence="4" id="KW-0997">Cell inner membrane</keyword>
<evidence type="ECO:0000256" key="5">
    <source>
        <dbReference type="ARBA" id="ARBA00022692"/>
    </source>
</evidence>
<feature type="transmembrane region" description="Helical" evidence="12">
    <location>
        <begin position="44"/>
        <end position="65"/>
    </location>
</feature>
<evidence type="ECO:0000256" key="8">
    <source>
        <dbReference type="ARBA" id="ARBA00022989"/>
    </source>
</evidence>
<dbReference type="Proteomes" id="UP001500236">
    <property type="component" value="Unassembled WGS sequence"/>
</dbReference>
<evidence type="ECO:0000256" key="6">
    <source>
        <dbReference type="ARBA" id="ARBA00022856"/>
    </source>
</evidence>
<dbReference type="InterPro" id="IPR000515">
    <property type="entry name" value="MetI-like"/>
</dbReference>
<dbReference type="Gene3D" id="1.10.3720.10">
    <property type="entry name" value="MetI-like"/>
    <property type="match status" value="1"/>
</dbReference>
<comment type="similarity">
    <text evidence="10">Belongs to the binding-protein-dependent transport system permease family. OppBC subfamily.</text>
</comment>
<comment type="subcellular location">
    <subcellularLocation>
        <location evidence="1">Cell inner membrane</location>
        <topology evidence="1">Multi-pass membrane protein</topology>
    </subcellularLocation>
    <subcellularLocation>
        <location evidence="12">Cell membrane</location>
        <topology evidence="12">Multi-pass membrane protein</topology>
    </subcellularLocation>
</comment>
<dbReference type="PROSITE" id="PS50928">
    <property type="entry name" value="ABC_TM1"/>
    <property type="match status" value="1"/>
</dbReference>
<dbReference type="PANTHER" id="PTHR43386:SF2">
    <property type="entry name" value="OLIGOPEPTIDE TRANSPORT SYSTEM PERMEASE PROTEIN OPPC"/>
    <property type="match status" value="1"/>
</dbReference>
<proteinExistence type="inferred from homology"/>
<dbReference type="RefSeq" id="WP_070160229.1">
    <property type="nucleotide sequence ID" value="NZ_BAAAVT010000015.1"/>
</dbReference>
<dbReference type="InterPro" id="IPR035906">
    <property type="entry name" value="MetI-like_sf"/>
</dbReference>
<feature type="transmembrane region" description="Helical" evidence="12">
    <location>
        <begin position="109"/>
        <end position="133"/>
    </location>
</feature>
<dbReference type="Pfam" id="PF00528">
    <property type="entry name" value="BPD_transp_1"/>
    <property type="match status" value="1"/>
</dbReference>
<dbReference type="CDD" id="cd06261">
    <property type="entry name" value="TM_PBP2"/>
    <property type="match status" value="1"/>
</dbReference>
<feature type="transmembrane region" description="Helical" evidence="12">
    <location>
        <begin position="218"/>
        <end position="238"/>
    </location>
</feature>
<protein>
    <recommendedName>
        <fullName evidence="11">Oligopeptide transport system permease protein OppC</fullName>
    </recommendedName>
</protein>
<accession>A0ABP6M0U8</accession>
<feature type="transmembrane region" description="Helical" evidence="12">
    <location>
        <begin position="275"/>
        <end position="294"/>
    </location>
</feature>
<dbReference type="InterPro" id="IPR050366">
    <property type="entry name" value="BP-dependent_transpt_permease"/>
</dbReference>
<keyword evidence="8 12" id="KW-1133">Transmembrane helix</keyword>
<keyword evidence="7" id="KW-0653">Protein transport</keyword>
<keyword evidence="3" id="KW-1003">Cell membrane</keyword>
<reference evidence="15" key="1">
    <citation type="journal article" date="2019" name="Int. J. Syst. Evol. Microbiol.">
        <title>The Global Catalogue of Microorganisms (GCM) 10K type strain sequencing project: providing services to taxonomists for standard genome sequencing and annotation.</title>
        <authorList>
            <consortium name="The Broad Institute Genomics Platform"/>
            <consortium name="The Broad Institute Genome Sequencing Center for Infectious Disease"/>
            <person name="Wu L."/>
            <person name="Ma J."/>
        </authorList>
    </citation>
    <scope>NUCLEOTIDE SEQUENCE [LARGE SCALE GENOMIC DNA]</scope>
    <source>
        <strain evidence="15">JCM 14309</strain>
    </source>
</reference>
<keyword evidence="9 12" id="KW-0472">Membrane</keyword>
<evidence type="ECO:0000313" key="14">
    <source>
        <dbReference type="EMBL" id="GAA3070021.1"/>
    </source>
</evidence>
<evidence type="ECO:0000256" key="10">
    <source>
        <dbReference type="ARBA" id="ARBA00024202"/>
    </source>
</evidence>
<comment type="caution">
    <text evidence="14">The sequence shown here is derived from an EMBL/GenBank/DDBJ whole genome shotgun (WGS) entry which is preliminary data.</text>
</comment>
<feature type="transmembrane region" description="Helical" evidence="12">
    <location>
        <begin position="140"/>
        <end position="161"/>
    </location>
</feature>
<evidence type="ECO:0000256" key="1">
    <source>
        <dbReference type="ARBA" id="ARBA00004429"/>
    </source>
</evidence>
<evidence type="ECO:0000256" key="2">
    <source>
        <dbReference type="ARBA" id="ARBA00022448"/>
    </source>
</evidence>
<evidence type="ECO:0000259" key="13">
    <source>
        <dbReference type="PROSITE" id="PS50928"/>
    </source>
</evidence>
<evidence type="ECO:0000256" key="3">
    <source>
        <dbReference type="ARBA" id="ARBA00022475"/>
    </source>
</evidence>
<keyword evidence="2 12" id="KW-0813">Transport</keyword>
<sequence>MSITPISAVENSRAAADELPEQPVEFKPMGKKRLIARRFVRNRLALVGVALLALLGAFALFGHLLTPWHYTEQDFLNLGTGPSAEHWLGTNSAGIDMVALLAQGTRTSLMIGLVVGILTPLMSLLAGCAMAYFGKWVDRTLMWFIEALIMFPQIILIGIIMTGRDGGPVTLAFIMVFFGWMASARLIRGMSLSFVDREFVKAARFMGVHPLRIVWRHLTPNLASLAIINATTSIWGAILAEISLSFLGIGVSVPETSLGLLIYQARSYVFGQQPWMFWAPVIAFGLIVVALMLINDGLRDALDPESRAGGRARV</sequence>
<dbReference type="EMBL" id="BAAAVT010000015">
    <property type="protein sequence ID" value="GAA3070021.1"/>
    <property type="molecule type" value="Genomic_DNA"/>
</dbReference>
<evidence type="ECO:0000256" key="9">
    <source>
        <dbReference type="ARBA" id="ARBA00023136"/>
    </source>
</evidence>
<dbReference type="SUPFAM" id="SSF161098">
    <property type="entry name" value="MetI-like"/>
    <property type="match status" value="1"/>
</dbReference>
<dbReference type="InterPro" id="IPR025966">
    <property type="entry name" value="OppC_N"/>
</dbReference>
<keyword evidence="5 12" id="KW-0812">Transmembrane</keyword>
<evidence type="ECO:0000313" key="15">
    <source>
        <dbReference type="Proteomes" id="UP001500236"/>
    </source>
</evidence>
<organism evidence="14 15">
    <name type="scientific">Nesterenkonia aethiopica</name>
    <dbReference type="NCBI Taxonomy" id="269144"/>
    <lineage>
        <taxon>Bacteria</taxon>
        <taxon>Bacillati</taxon>
        <taxon>Actinomycetota</taxon>
        <taxon>Actinomycetes</taxon>
        <taxon>Micrococcales</taxon>
        <taxon>Micrococcaceae</taxon>
        <taxon>Nesterenkonia</taxon>
    </lineage>
</organism>
<evidence type="ECO:0000256" key="12">
    <source>
        <dbReference type="RuleBase" id="RU363032"/>
    </source>
</evidence>
<evidence type="ECO:0000256" key="4">
    <source>
        <dbReference type="ARBA" id="ARBA00022519"/>
    </source>
</evidence>
<feature type="domain" description="ABC transmembrane type-1" evidence="13">
    <location>
        <begin position="105"/>
        <end position="299"/>
    </location>
</feature>
<evidence type="ECO:0000256" key="11">
    <source>
        <dbReference type="ARBA" id="ARBA00072251"/>
    </source>
</evidence>
<feature type="transmembrane region" description="Helical" evidence="12">
    <location>
        <begin position="167"/>
        <end position="187"/>
    </location>
</feature>
<keyword evidence="15" id="KW-1185">Reference proteome</keyword>
<gene>
    <name evidence="14" type="ORF">GCM10010529_23030</name>
</gene>
<dbReference type="Pfam" id="PF12911">
    <property type="entry name" value="OppC_N"/>
    <property type="match status" value="1"/>
</dbReference>
<evidence type="ECO:0000256" key="7">
    <source>
        <dbReference type="ARBA" id="ARBA00022927"/>
    </source>
</evidence>
<name>A0ABP6M0U8_9MICC</name>
<dbReference type="PANTHER" id="PTHR43386">
    <property type="entry name" value="OLIGOPEPTIDE TRANSPORT SYSTEM PERMEASE PROTEIN APPC"/>
    <property type="match status" value="1"/>
</dbReference>
<keyword evidence="6" id="KW-0571">Peptide transport</keyword>